<evidence type="ECO:0000313" key="3">
    <source>
        <dbReference type="Proteomes" id="UP000054359"/>
    </source>
</evidence>
<evidence type="ECO:0000313" key="2">
    <source>
        <dbReference type="EMBL" id="KFM63505.1"/>
    </source>
</evidence>
<gene>
    <name evidence="2" type="ORF">X975_07982</name>
</gene>
<dbReference type="Proteomes" id="UP000054359">
    <property type="component" value="Unassembled WGS sequence"/>
</dbReference>
<name>A0A087TEG6_STEMI</name>
<organism evidence="2 3">
    <name type="scientific">Stegodyphus mimosarum</name>
    <name type="common">African social velvet spider</name>
    <dbReference type="NCBI Taxonomy" id="407821"/>
    <lineage>
        <taxon>Eukaryota</taxon>
        <taxon>Metazoa</taxon>
        <taxon>Ecdysozoa</taxon>
        <taxon>Arthropoda</taxon>
        <taxon>Chelicerata</taxon>
        <taxon>Arachnida</taxon>
        <taxon>Araneae</taxon>
        <taxon>Araneomorphae</taxon>
        <taxon>Entelegynae</taxon>
        <taxon>Eresoidea</taxon>
        <taxon>Eresidae</taxon>
        <taxon>Stegodyphus</taxon>
    </lineage>
</organism>
<proteinExistence type="predicted"/>
<protein>
    <recommendedName>
        <fullName evidence="1">AB hydrolase-1 domain-containing protein</fullName>
    </recommendedName>
</protein>
<dbReference type="OrthoDB" id="6431331at2759"/>
<dbReference type="OMA" id="CENIYER"/>
<dbReference type="InterPro" id="IPR029058">
    <property type="entry name" value="AB_hydrolase_fold"/>
</dbReference>
<feature type="domain" description="AB hydrolase-1" evidence="1">
    <location>
        <begin position="123"/>
        <end position="227"/>
    </location>
</feature>
<dbReference type="InterPro" id="IPR000073">
    <property type="entry name" value="AB_hydrolase_1"/>
</dbReference>
<dbReference type="PANTHER" id="PTHR47533:SF4">
    <property type="entry name" value="AB HYDROLASE-1 DOMAIN-CONTAINING PROTEIN"/>
    <property type="match status" value="1"/>
</dbReference>
<dbReference type="EMBL" id="KK114854">
    <property type="protein sequence ID" value="KFM63505.1"/>
    <property type="molecule type" value="Genomic_DNA"/>
</dbReference>
<dbReference type="AlphaFoldDB" id="A0A087TEG6"/>
<dbReference type="SUPFAM" id="SSF53474">
    <property type="entry name" value="alpha/beta-Hydrolases"/>
    <property type="match status" value="1"/>
</dbReference>
<keyword evidence="3" id="KW-1185">Reference proteome</keyword>
<dbReference type="Gene3D" id="3.40.50.1820">
    <property type="entry name" value="alpha/beta hydrolase"/>
    <property type="match status" value="1"/>
</dbReference>
<sequence length="233" mass="26531">MLKRPCTVLCHLTIRTSKIAVLSSFEPTCRTAIHALPQLRNVFLFFIRHLGSSQGVEQKDVHKKKSDIKFPERTVTVYTCENIYERWRRQKKFYRIPESGVFADIAYIDTVGCNKNTNDEKTPTVLCIHGIPGNYGVFSHLINDLSKEGVRVIVPTFPATLYLSGKREKELFRHSIEEKTQVFKDFLKALDVSELDGIVAHSSAIYPALRLALDSDLKVNSQVFFNTGGHRET</sequence>
<evidence type="ECO:0000259" key="1">
    <source>
        <dbReference type="Pfam" id="PF00561"/>
    </source>
</evidence>
<feature type="non-terminal residue" evidence="2">
    <location>
        <position position="233"/>
    </location>
</feature>
<accession>A0A087TEG6</accession>
<dbReference type="Pfam" id="PF00561">
    <property type="entry name" value="Abhydrolase_1"/>
    <property type="match status" value="1"/>
</dbReference>
<dbReference type="PANTHER" id="PTHR47533">
    <property type="entry name" value="PROTEIN CBG21859"/>
    <property type="match status" value="1"/>
</dbReference>
<reference evidence="2 3" key="1">
    <citation type="submission" date="2013-11" db="EMBL/GenBank/DDBJ databases">
        <title>Genome sequencing of Stegodyphus mimosarum.</title>
        <authorList>
            <person name="Bechsgaard J."/>
        </authorList>
    </citation>
    <scope>NUCLEOTIDE SEQUENCE [LARGE SCALE GENOMIC DNA]</scope>
</reference>